<gene>
    <name evidence="2" type="ORF">G1R13_18495</name>
</gene>
<comment type="caution">
    <text evidence="2">The sequence shown here is derived from an EMBL/GenBank/DDBJ whole genome shotgun (WGS) entry which is preliminary data.</text>
</comment>
<protein>
    <submittedName>
        <fullName evidence="2">LysR family transcriptional regulator</fullName>
    </submittedName>
</protein>
<evidence type="ECO:0000313" key="2">
    <source>
        <dbReference type="EMBL" id="HAD6151634.1"/>
    </source>
</evidence>
<feature type="domain" description="HTH lysR-type" evidence="1">
    <location>
        <begin position="1"/>
        <end position="35"/>
    </location>
</feature>
<dbReference type="InterPro" id="IPR000847">
    <property type="entry name" value="LysR_HTH_N"/>
</dbReference>
<proteinExistence type="predicted"/>
<name>A0A717X2Z9_SALTM</name>
<dbReference type="GO" id="GO:0003700">
    <property type="term" value="F:DNA-binding transcription factor activity"/>
    <property type="evidence" value="ECO:0007669"/>
    <property type="project" value="InterPro"/>
</dbReference>
<dbReference type="EMBL" id="DAAOPP010000018">
    <property type="protein sequence ID" value="HAD6151634.1"/>
    <property type="molecule type" value="Genomic_DNA"/>
</dbReference>
<dbReference type="AlphaFoldDB" id="A0A717X2Z9"/>
<dbReference type="InterPro" id="IPR036388">
    <property type="entry name" value="WH-like_DNA-bd_sf"/>
</dbReference>
<dbReference type="PROSITE" id="PS50931">
    <property type="entry name" value="HTH_LYSR"/>
    <property type="match status" value="1"/>
</dbReference>
<accession>A0A717X2Z9</accession>
<reference evidence="2" key="1">
    <citation type="journal article" date="2018" name="Genome Biol.">
        <title>SKESA: strategic k-mer extension for scrupulous assemblies.</title>
        <authorList>
            <person name="Souvorov A."/>
            <person name="Agarwala R."/>
            <person name="Lipman D.J."/>
        </authorList>
    </citation>
    <scope>NUCLEOTIDE SEQUENCE</scope>
    <source>
        <strain evidence="2">S362T</strain>
    </source>
</reference>
<evidence type="ECO:0000259" key="1">
    <source>
        <dbReference type="PROSITE" id="PS50931"/>
    </source>
</evidence>
<dbReference type="Pfam" id="PF00126">
    <property type="entry name" value="HTH_1"/>
    <property type="match status" value="1"/>
</dbReference>
<dbReference type="Gene3D" id="1.10.10.10">
    <property type="entry name" value="Winged helix-like DNA-binding domain superfamily/Winged helix DNA-binding domain"/>
    <property type="match status" value="1"/>
</dbReference>
<feature type="non-terminal residue" evidence="2">
    <location>
        <position position="35"/>
    </location>
</feature>
<organism evidence="2">
    <name type="scientific">Salmonella typhimurium</name>
    <dbReference type="NCBI Taxonomy" id="90371"/>
    <lineage>
        <taxon>Bacteria</taxon>
        <taxon>Pseudomonadati</taxon>
        <taxon>Pseudomonadota</taxon>
        <taxon>Gammaproteobacteria</taxon>
        <taxon>Enterobacterales</taxon>
        <taxon>Enterobacteriaceae</taxon>
        <taxon>Salmonella</taxon>
    </lineage>
</organism>
<reference evidence="2" key="2">
    <citation type="submission" date="2019-01" db="EMBL/GenBank/DDBJ databases">
        <authorList>
            <consortium name="NCBI Pathogen Detection Project"/>
        </authorList>
    </citation>
    <scope>NUCLEOTIDE SEQUENCE</scope>
    <source>
        <strain evidence="2">S362T</strain>
    </source>
</reference>
<sequence length="35" mass="3909">MDKLEAMQVYVCVVDTHSFIRAAEVLGVPRSTVSR</sequence>